<dbReference type="EMBL" id="CALTRL010006015">
    <property type="protein sequence ID" value="CAH7688801.1"/>
    <property type="molecule type" value="Genomic_DNA"/>
</dbReference>
<dbReference type="AlphaFoldDB" id="A0AAV0BND1"/>
<feature type="transmembrane region" description="Helical" evidence="2">
    <location>
        <begin position="149"/>
        <end position="167"/>
    </location>
</feature>
<comment type="caution">
    <text evidence="3">The sequence shown here is derived from an EMBL/GenBank/DDBJ whole genome shotgun (WGS) entry which is preliminary data.</text>
</comment>
<evidence type="ECO:0000313" key="4">
    <source>
        <dbReference type="Proteomes" id="UP001153365"/>
    </source>
</evidence>
<protein>
    <submittedName>
        <fullName evidence="3">Expressed protein</fullName>
    </submittedName>
</protein>
<feature type="region of interest" description="Disordered" evidence="1">
    <location>
        <begin position="61"/>
        <end position="87"/>
    </location>
</feature>
<feature type="compositionally biased region" description="Polar residues" evidence="1">
    <location>
        <begin position="251"/>
        <end position="266"/>
    </location>
</feature>
<reference evidence="3" key="1">
    <citation type="submission" date="2022-06" db="EMBL/GenBank/DDBJ databases">
        <authorList>
            <consortium name="SYNGENTA / RWTH Aachen University"/>
        </authorList>
    </citation>
    <scope>NUCLEOTIDE SEQUENCE</scope>
</reference>
<organism evidence="3 4">
    <name type="scientific">Phakopsora pachyrhizi</name>
    <name type="common">Asian soybean rust disease fungus</name>
    <dbReference type="NCBI Taxonomy" id="170000"/>
    <lineage>
        <taxon>Eukaryota</taxon>
        <taxon>Fungi</taxon>
        <taxon>Dikarya</taxon>
        <taxon>Basidiomycota</taxon>
        <taxon>Pucciniomycotina</taxon>
        <taxon>Pucciniomycetes</taxon>
        <taxon>Pucciniales</taxon>
        <taxon>Phakopsoraceae</taxon>
        <taxon>Phakopsora</taxon>
    </lineage>
</organism>
<gene>
    <name evidence="3" type="ORF">PPACK8108_LOCUS23824</name>
</gene>
<evidence type="ECO:0000256" key="2">
    <source>
        <dbReference type="SAM" id="Phobius"/>
    </source>
</evidence>
<keyword evidence="2" id="KW-0472">Membrane</keyword>
<evidence type="ECO:0000313" key="3">
    <source>
        <dbReference type="EMBL" id="CAH7688801.1"/>
    </source>
</evidence>
<evidence type="ECO:0000256" key="1">
    <source>
        <dbReference type="SAM" id="MobiDB-lite"/>
    </source>
</evidence>
<accession>A0AAV0BND1</accession>
<feature type="compositionally biased region" description="Low complexity" evidence="1">
    <location>
        <begin position="317"/>
        <end position="328"/>
    </location>
</feature>
<feature type="compositionally biased region" description="Basic and acidic residues" evidence="1">
    <location>
        <begin position="75"/>
        <end position="87"/>
    </location>
</feature>
<feature type="compositionally biased region" description="Polar residues" evidence="1">
    <location>
        <begin position="330"/>
        <end position="354"/>
    </location>
</feature>
<feature type="compositionally biased region" description="Acidic residues" evidence="1">
    <location>
        <begin position="283"/>
        <end position="301"/>
    </location>
</feature>
<keyword evidence="4" id="KW-1185">Reference proteome</keyword>
<keyword evidence="2" id="KW-1133">Transmembrane helix</keyword>
<name>A0AAV0BND1_PHAPC</name>
<feature type="region of interest" description="Disordered" evidence="1">
    <location>
        <begin position="281"/>
        <end position="354"/>
    </location>
</feature>
<feature type="region of interest" description="Disordered" evidence="1">
    <location>
        <begin position="243"/>
        <end position="266"/>
    </location>
</feature>
<feature type="transmembrane region" description="Helical" evidence="2">
    <location>
        <begin position="179"/>
        <end position="203"/>
    </location>
</feature>
<dbReference type="Proteomes" id="UP001153365">
    <property type="component" value="Unassembled WGS sequence"/>
</dbReference>
<sequence>MSRRVESEDGGDVSAEFLPIQTITLPIPLPRPYHWRILPVLSSLDLLNSFGLIVLLSIHTSSSSSSSDGGNSKNLESEKSNGERLRVDGERSDESLRLIASNQWLIFSWILLRSILLMVSSCSRRIRSLGWVFASTGMVHIILTFKDFNLLLTVSVLILLWCTNEFIQTNDHRDSLRGFLVAIEALLVVPMINWFGFLFVVGVSTRRNPFNRKFLGLGDMIGSDRGHWEEQPIEESGVLVLEEDDDDDGCQGTTSAPSARDLNNSQNQLVGLGAPSLAIQRENEEEEEEEYDDDDDLDEIVDLPIPSVTVLTPGPPLSSSGSLRIKSSLNKRSSWNSHLPPNSDPSQSLRRGQS</sequence>
<proteinExistence type="predicted"/>
<keyword evidence="2" id="KW-0812">Transmembrane</keyword>